<reference evidence="2 3" key="1">
    <citation type="submission" date="2018-07" db="EMBL/GenBank/DDBJ databases">
        <title>Genomic Encyclopedia of Type Strains, Phase III (KMG-III): the genomes of soil and plant-associated and newly described type strains.</title>
        <authorList>
            <person name="Whitman W."/>
        </authorList>
    </citation>
    <scope>NUCLEOTIDE SEQUENCE [LARGE SCALE GENOMIC DNA]</scope>
    <source>
        <strain evidence="2 3">CECT 8525</strain>
    </source>
</reference>
<gene>
    <name evidence="2" type="ORF">DFP89_107116</name>
</gene>
<proteinExistence type="predicted"/>
<dbReference type="Pfam" id="PF11450">
    <property type="entry name" value="DUF3008"/>
    <property type="match status" value="1"/>
</dbReference>
<evidence type="ECO:0000313" key="2">
    <source>
        <dbReference type="EMBL" id="RCW84812.1"/>
    </source>
</evidence>
<evidence type="ECO:0000256" key="1">
    <source>
        <dbReference type="SAM" id="MobiDB-lite"/>
    </source>
</evidence>
<dbReference type="EMBL" id="QPJL01000007">
    <property type="protein sequence ID" value="RCW84812.1"/>
    <property type="molecule type" value="Genomic_DNA"/>
</dbReference>
<comment type="caution">
    <text evidence="2">The sequence shown here is derived from an EMBL/GenBank/DDBJ whole genome shotgun (WGS) entry which is preliminary data.</text>
</comment>
<feature type="region of interest" description="Disordered" evidence="1">
    <location>
        <begin position="37"/>
        <end position="62"/>
    </location>
</feature>
<dbReference type="RefSeq" id="WP_114348979.1">
    <property type="nucleotide sequence ID" value="NZ_QPJL01000007.1"/>
</dbReference>
<dbReference type="OrthoDB" id="199153at2"/>
<feature type="compositionally biased region" description="Basic and acidic residues" evidence="1">
    <location>
        <begin position="51"/>
        <end position="62"/>
    </location>
</feature>
<sequence>MSETSRSRQRAAVMALAARRGEISPVSLRDLAREMHDNLPEAELTAIARARPADPPDRRGED</sequence>
<dbReference type="InterPro" id="IPR021553">
    <property type="entry name" value="DUF3008"/>
</dbReference>
<protein>
    <submittedName>
        <fullName evidence="2">Uncharacterized protein DUF3008</fullName>
    </submittedName>
</protein>
<keyword evidence="3" id="KW-1185">Reference proteome</keyword>
<accession>A0A368YX73</accession>
<evidence type="ECO:0000313" key="3">
    <source>
        <dbReference type="Proteomes" id="UP000253345"/>
    </source>
</evidence>
<dbReference type="Proteomes" id="UP000253345">
    <property type="component" value="Unassembled WGS sequence"/>
</dbReference>
<dbReference type="AlphaFoldDB" id="A0A368YX73"/>
<organism evidence="2 3">
    <name type="scientific">Paracoccus lutimaris</name>
    <dbReference type="NCBI Taxonomy" id="1490030"/>
    <lineage>
        <taxon>Bacteria</taxon>
        <taxon>Pseudomonadati</taxon>
        <taxon>Pseudomonadota</taxon>
        <taxon>Alphaproteobacteria</taxon>
        <taxon>Rhodobacterales</taxon>
        <taxon>Paracoccaceae</taxon>
        <taxon>Paracoccus</taxon>
    </lineage>
</organism>
<name>A0A368YX73_9RHOB</name>